<keyword evidence="4" id="KW-1185">Reference proteome</keyword>
<organism evidence="3 4">
    <name type="scientific">Cyclobacterium jeungdonense</name>
    <dbReference type="NCBI Taxonomy" id="708087"/>
    <lineage>
        <taxon>Bacteria</taxon>
        <taxon>Pseudomonadati</taxon>
        <taxon>Bacteroidota</taxon>
        <taxon>Cytophagia</taxon>
        <taxon>Cytophagales</taxon>
        <taxon>Cyclobacteriaceae</taxon>
        <taxon>Cyclobacterium</taxon>
    </lineage>
</organism>
<feature type="domain" description="Glutamine amidotransferase" evidence="2">
    <location>
        <begin position="4"/>
        <end position="183"/>
    </location>
</feature>
<sequence>MKILVLDNYDSFTYNLVYILRELGCELDIYRNDKIRLETVDQYNKILLSPGPGIPSEAGIMPELIKKYAPTKDILGVCLGHQAIGEAFGGGLINLSEVVHGVASKVRIQPDPLFKGLPEFFTVGRYHSWVIDETLLPKELEVIAKTPDGQIMAVRHVEYQVKGLQFHPESILTEHGVEIIKNWIEGE</sequence>
<keyword evidence="3" id="KW-0456">Lyase</keyword>
<dbReference type="InterPro" id="IPR029062">
    <property type="entry name" value="Class_I_gatase-like"/>
</dbReference>
<dbReference type="SUPFAM" id="SSF52317">
    <property type="entry name" value="Class I glutamine amidotransferase-like"/>
    <property type="match status" value="1"/>
</dbReference>
<gene>
    <name evidence="3" type="ORF">QWZ15_11305</name>
</gene>
<dbReference type="CDD" id="cd01743">
    <property type="entry name" value="GATase1_Anthranilate_Synthase"/>
    <property type="match status" value="1"/>
</dbReference>
<dbReference type="Gene3D" id="3.40.50.880">
    <property type="match status" value="1"/>
</dbReference>
<dbReference type="InterPro" id="IPR006221">
    <property type="entry name" value="TrpG/PapA_dom"/>
</dbReference>
<dbReference type="PRINTS" id="PR00096">
    <property type="entry name" value="GATASE"/>
</dbReference>
<keyword evidence="1" id="KW-0315">Glutamine amidotransferase</keyword>
<dbReference type="RefSeq" id="WP_163385944.1">
    <property type="nucleotide sequence ID" value="NZ_JAUFQS010000009.1"/>
</dbReference>
<dbReference type="PRINTS" id="PR00097">
    <property type="entry name" value="ANTSNTHASEII"/>
</dbReference>
<dbReference type="EMBL" id="JAUFQS010000009">
    <property type="protein sequence ID" value="MDN3688421.1"/>
    <property type="molecule type" value="Genomic_DNA"/>
</dbReference>
<evidence type="ECO:0000256" key="1">
    <source>
        <dbReference type="ARBA" id="ARBA00022962"/>
    </source>
</evidence>
<dbReference type="PROSITE" id="PS51273">
    <property type="entry name" value="GATASE_TYPE_1"/>
    <property type="match status" value="1"/>
</dbReference>
<dbReference type="InterPro" id="IPR050472">
    <property type="entry name" value="Anth_synth/Amidotransfase"/>
</dbReference>
<name>A0ABT8C7D3_9BACT</name>
<accession>A0ABT8C7D3</accession>
<proteinExistence type="predicted"/>
<comment type="caution">
    <text evidence="3">The sequence shown here is derived from an EMBL/GenBank/DDBJ whole genome shotgun (WGS) entry which is preliminary data.</text>
</comment>
<dbReference type="PRINTS" id="PR00099">
    <property type="entry name" value="CPSGATASE"/>
</dbReference>
<reference evidence="4" key="1">
    <citation type="journal article" date="2019" name="Int. J. Syst. Evol. Microbiol.">
        <title>The Global Catalogue of Microorganisms (GCM) 10K type strain sequencing project: providing services to taxonomists for standard genome sequencing and annotation.</title>
        <authorList>
            <consortium name="The Broad Institute Genomics Platform"/>
            <consortium name="The Broad Institute Genome Sequencing Center for Infectious Disease"/>
            <person name="Wu L."/>
            <person name="Ma J."/>
        </authorList>
    </citation>
    <scope>NUCLEOTIDE SEQUENCE [LARGE SCALE GENOMIC DNA]</scope>
    <source>
        <strain evidence="4">CECT 7706</strain>
    </source>
</reference>
<dbReference type="Pfam" id="PF00117">
    <property type="entry name" value="GATase"/>
    <property type="match status" value="1"/>
</dbReference>
<protein>
    <submittedName>
        <fullName evidence="3">Aminodeoxychorismate/anthranilate synthase component II</fullName>
        <ecNumber evidence="3">4.1.3.27</ecNumber>
    </submittedName>
</protein>
<dbReference type="NCBIfam" id="TIGR00566">
    <property type="entry name" value="trpG_papA"/>
    <property type="match status" value="1"/>
</dbReference>
<dbReference type="InterPro" id="IPR017926">
    <property type="entry name" value="GATASE"/>
</dbReference>
<evidence type="ECO:0000313" key="4">
    <source>
        <dbReference type="Proteomes" id="UP001236663"/>
    </source>
</evidence>
<dbReference type="GO" id="GO:0004049">
    <property type="term" value="F:anthranilate synthase activity"/>
    <property type="evidence" value="ECO:0007669"/>
    <property type="project" value="UniProtKB-EC"/>
</dbReference>
<dbReference type="PANTHER" id="PTHR43418">
    <property type="entry name" value="MULTIFUNCTIONAL TRYPTOPHAN BIOSYNTHESIS PROTEIN-RELATED"/>
    <property type="match status" value="1"/>
</dbReference>
<evidence type="ECO:0000259" key="2">
    <source>
        <dbReference type="Pfam" id="PF00117"/>
    </source>
</evidence>
<evidence type="ECO:0000313" key="3">
    <source>
        <dbReference type="EMBL" id="MDN3688421.1"/>
    </source>
</evidence>
<dbReference type="Proteomes" id="UP001236663">
    <property type="component" value="Unassembled WGS sequence"/>
</dbReference>
<dbReference type="PANTHER" id="PTHR43418:SF4">
    <property type="entry name" value="MULTIFUNCTIONAL TRYPTOPHAN BIOSYNTHESIS PROTEIN"/>
    <property type="match status" value="1"/>
</dbReference>
<dbReference type="EC" id="4.1.3.27" evidence="3"/>